<evidence type="ECO:0000313" key="1">
    <source>
        <dbReference type="EMBL" id="BDI06311.1"/>
    </source>
</evidence>
<dbReference type="EMBL" id="AP025730">
    <property type="protein sequence ID" value="BDI06311.1"/>
    <property type="molecule type" value="Genomic_DNA"/>
</dbReference>
<reference evidence="1" key="1">
    <citation type="submission" date="2022-04" db="EMBL/GenBank/DDBJ databases">
        <title>Whole genome sequence of Sphaerotilus sp. FB-5.</title>
        <authorList>
            <person name="Takeda M."/>
            <person name="Narihara S."/>
            <person name="Akimoto M."/>
            <person name="Akimoto R."/>
            <person name="Nishiyashiki S."/>
            <person name="Murakami T."/>
        </authorList>
    </citation>
    <scope>NUCLEOTIDE SEQUENCE</scope>
    <source>
        <strain evidence="1">FB-5</strain>
    </source>
</reference>
<accession>A0ABN6PT86</accession>
<protein>
    <recommendedName>
        <fullName evidence="3">Type-F conjugative transfer system protein TrbI</fullName>
    </recommendedName>
</protein>
<dbReference type="Proteomes" id="UP001057498">
    <property type="component" value="Chromosome"/>
</dbReference>
<keyword evidence="2" id="KW-1185">Reference proteome</keyword>
<gene>
    <name evidence="1" type="ORF">CATMQ487_32810</name>
</gene>
<organism evidence="1 2">
    <name type="scientific">Sphaerotilus microaerophilus</name>
    <dbReference type="NCBI Taxonomy" id="2914710"/>
    <lineage>
        <taxon>Bacteria</taxon>
        <taxon>Pseudomonadati</taxon>
        <taxon>Pseudomonadota</taxon>
        <taxon>Betaproteobacteria</taxon>
        <taxon>Burkholderiales</taxon>
        <taxon>Sphaerotilaceae</taxon>
        <taxon>Sphaerotilus</taxon>
    </lineage>
</organism>
<evidence type="ECO:0000313" key="2">
    <source>
        <dbReference type="Proteomes" id="UP001057498"/>
    </source>
</evidence>
<sequence>MNAPLSTSLLQRLWQLMLPTLVTAAALYAYDRWQVQPALKLAVVDVGEVYRSKEAEFTRLLTRAGSDEERQQALEVARHFAQRLPQALDELGRECGCLVMIRSAVVAPSSRTIDLTGRLRAMLERP</sequence>
<proteinExistence type="predicted"/>
<name>A0ABN6PT86_9BURK</name>
<evidence type="ECO:0008006" key="3">
    <source>
        <dbReference type="Google" id="ProtNLM"/>
    </source>
</evidence>